<gene>
    <name evidence="6" type="ORF">RJ640_010904</name>
</gene>
<evidence type="ECO:0000313" key="7">
    <source>
        <dbReference type="Proteomes" id="UP001187471"/>
    </source>
</evidence>
<dbReference type="GO" id="GO:0048046">
    <property type="term" value="C:apoplast"/>
    <property type="evidence" value="ECO:0007669"/>
    <property type="project" value="UniProtKB-SubCell"/>
</dbReference>
<accession>A0AA88RSJ1</accession>
<evidence type="ECO:0000256" key="4">
    <source>
        <dbReference type="ARBA" id="ARBA00022729"/>
    </source>
</evidence>
<dbReference type="InterPro" id="IPR006766">
    <property type="entry name" value="EXORDIUM-like"/>
</dbReference>
<evidence type="ECO:0000313" key="6">
    <source>
        <dbReference type="EMBL" id="KAK2995298.1"/>
    </source>
</evidence>
<dbReference type="Proteomes" id="UP001187471">
    <property type="component" value="Unassembled WGS sequence"/>
</dbReference>
<keyword evidence="2" id="KW-0052">Apoplast</keyword>
<dbReference type="EMBL" id="JAVXUO010000113">
    <property type="protein sequence ID" value="KAK2995298.1"/>
    <property type="molecule type" value="Genomic_DNA"/>
</dbReference>
<comment type="subcellular location">
    <subcellularLocation>
        <location evidence="1">Secreted</location>
        <location evidence="1">Extracellular space</location>
        <location evidence="1">Apoplast</location>
    </subcellularLocation>
</comment>
<organism evidence="6 7">
    <name type="scientific">Escallonia rubra</name>
    <dbReference type="NCBI Taxonomy" id="112253"/>
    <lineage>
        <taxon>Eukaryota</taxon>
        <taxon>Viridiplantae</taxon>
        <taxon>Streptophyta</taxon>
        <taxon>Embryophyta</taxon>
        <taxon>Tracheophyta</taxon>
        <taxon>Spermatophyta</taxon>
        <taxon>Magnoliopsida</taxon>
        <taxon>eudicotyledons</taxon>
        <taxon>Gunneridae</taxon>
        <taxon>Pentapetalae</taxon>
        <taxon>asterids</taxon>
        <taxon>campanulids</taxon>
        <taxon>Escalloniales</taxon>
        <taxon>Escalloniaceae</taxon>
        <taxon>Escallonia</taxon>
    </lineage>
</organism>
<sequence length="109" mass="12051">MINVIAHELAELSLNLFVNACYYCEGPIALTEIGDLREDLYSSGSGSGYIGQVMKDGGAKKKEGTKIGRFRGNKIAFAVSLYLIQSPLTKRRQLKLGLSRRARRKNLSD</sequence>
<evidence type="ECO:0000256" key="1">
    <source>
        <dbReference type="ARBA" id="ARBA00004271"/>
    </source>
</evidence>
<keyword evidence="7" id="KW-1185">Reference proteome</keyword>
<comment type="caution">
    <text evidence="6">The sequence shown here is derived from an EMBL/GenBank/DDBJ whole genome shotgun (WGS) entry which is preliminary data.</text>
</comment>
<evidence type="ECO:0000256" key="2">
    <source>
        <dbReference type="ARBA" id="ARBA00022523"/>
    </source>
</evidence>
<comment type="similarity">
    <text evidence="5">Belongs to the EXORDIUM family.</text>
</comment>
<keyword evidence="3" id="KW-0964">Secreted</keyword>
<reference evidence="6" key="1">
    <citation type="submission" date="2022-12" db="EMBL/GenBank/DDBJ databases">
        <title>Draft genome assemblies for two species of Escallonia (Escalloniales).</title>
        <authorList>
            <person name="Chanderbali A."/>
            <person name="Dervinis C."/>
            <person name="Anghel I."/>
            <person name="Soltis D."/>
            <person name="Soltis P."/>
            <person name="Zapata F."/>
        </authorList>
    </citation>
    <scope>NUCLEOTIDE SEQUENCE</scope>
    <source>
        <strain evidence="6">UCBG92.1500</strain>
        <tissue evidence="6">Leaf</tissue>
    </source>
</reference>
<dbReference type="AlphaFoldDB" id="A0AA88RSJ1"/>
<keyword evidence="4" id="KW-0732">Signal</keyword>
<name>A0AA88RSJ1_9ASTE</name>
<dbReference type="Pfam" id="PF04674">
    <property type="entry name" value="Phi_1"/>
    <property type="match status" value="1"/>
</dbReference>
<protein>
    <submittedName>
        <fullName evidence="6">Uncharacterized protein</fullName>
    </submittedName>
</protein>
<evidence type="ECO:0000256" key="5">
    <source>
        <dbReference type="ARBA" id="ARBA00023591"/>
    </source>
</evidence>
<evidence type="ECO:0000256" key="3">
    <source>
        <dbReference type="ARBA" id="ARBA00022525"/>
    </source>
</evidence>
<proteinExistence type="inferred from homology"/>